<dbReference type="GO" id="GO:0071913">
    <property type="term" value="F:citrate secondary active transmembrane transporter activity"/>
    <property type="evidence" value="ECO:0007669"/>
    <property type="project" value="TreeGrafter"/>
</dbReference>
<keyword evidence="7" id="KW-0496">Mitochondrion</keyword>
<proteinExistence type="inferred from homology"/>
<evidence type="ECO:0000256" key="2">
    <source>
        <dbReference type="ARBA" id="ARBA00006375"/>
    </source>
</evidence>
<name>A0A1E4TCZ6_9ASCO</name>
<comment type="subcellular location">
    <subcellularLocation>
        <location evidence="1">Mitochondrion membrane</location>
        <topology evidence="1">Multi-pass membrane protein</topology>
    </subcellularLocation>
</comment>
<dbReference type="PANTHER" id="PTHR45788">
    <property type="entry name" value="SUCCINATE/FUMARATE MITOCHONDRIAL TRANSPORTER-RELATED"/>
    <property type="match status" value="1"/>
</dbReference>
<dbReference type="GO" id="GO:0031966">
    <property type="term" value="C:mitochondrial membrane"/>
    <property type="evidence" value="ECO:0007669"/>
    <property type="project" value="UniProtKB-SubCell"/>
</dbReference>
<dbReference type="InterPro" id="IPR023395">
    <property type="entry name" value="MCP_dom_sf"/>
</dbReference>
<dbReference type="OrthoDB" id="44467at2759"/>
<evidence type="ECO:0000256" key="6">
    <source>
        <dbReference type="ARBA" id="ARBA00022989"/>
    </source>
</evidence>
<dbReference type="GO" id="GO:0006843">
    <property type="term" value="P:mitochondrial citrate transmembrane transport"/>
    <property type="evidence" value="ECO:0007669"/>
    <property type="project" value="TreeGrafter"/>
</dbReference>
<dbReference type="EMBL" id="KV453843">
    <property type="protein sequence ID" value="ODV89518.1"/>
    <property type="molecule type" value="Genomic_DNA"/>
</dbReference>
<keyword evidence="3 10" id="KW-0813">Transport</keyword>
<dbReference type="InterPro" id="IPR049563">
    <property type="entry name" value="TXTP-like"/>
</dbReference>
<evidence type="ECO:0000313" key="11">
    <source>
        <dbReference type="EMBL" id="ODV89518.1"/>
    </source>
</evidence>
<reference evidence="12" key="1">
    <citation type="submission" date="2016-02" db="EMBL/GenBank/DDBJ databases">
        <title>Comparative genomics of biotechnologically important yeasts.</title>
        <authorList>
            <consortium name="DOE Joint Genome Institute"/>
            <person name="Riley R."/>
            <person name="Haridas S."/>
            <person name="Wolfe K.H."/>
            <person name="Lopes M.R."/>
            <person name="Hittinger C.T."/>
            <person name="Goker M."/>
            <person name="Salamov A."/>
            <person name="Wisecaver J."/>
            <person name="Long T.M."/>
            <person name="Aerts A.L."/>
            <person name="Barry K."/>
            <person name="Choi C."/>
            <person name="Clum A."/>
            <person name="Coughlan A.Y."/>
            <person name="Deshpande S."/>
            <person name="Douglass A.P."/>
            <person name="Hanson S.J."/>
            <person name="Klenk H.-P."/>
            <person name="Labutti K."/>
            <person name="Lapidus A."/>
            <person name="Lindquist E."/>
            <person name="Lipzen A."/>
            <person name="Meier-Kolthoff J.P."/>
            <person name="Ohm R.A."/>
            <person name="Otillar R.P."/>
            <person name="Pangilinan J."/>
            <person name="Peng Y."/>
            <person name="Rokas A."/>
            <person name="Rosa C.A."/>
            <person name="Scheuner C."/>
            <person name="Sibirny A.A."/>
            <person name="Slot J.C."/>
            <person name="Stielow J.B."/>
            <person name="Sun H."/>
            <person name="Kurtzman C.P."/>
            <person name="Blackwell M."/>
            <person name="Jeffries T.W."/>
            <person name="Grigoriev I.V."/>
        </authorList>
    </citation>
    <scope>NUCLEOTIDE SEQUENCE [LARGE SCALE GENOMIC DNA]</scope>
    <source>
        <strain evidence="12">NRRL Y-17796</strain>
    </source>
</reference>
<keyword evidence="4 9" id="KW-0812">Transmembrane</keyword>
<keyword evidence="8 9" id="KW-0472">Membrane</keyword>
<sequence length="303" mass="33597">MVQQPLDVKDLKIMRLSMIASVSELCLTYPLEYIKTVEQLAPRFPMKVVEETPSKLQGPKLGRNKALEAPKRVLTYASKPNQFPELGNIGLHWYSGLTAMTIGSLIKTGVRFTVYNQMLKQELQMDQAANILFASMLAGCAESLTLIPFENMKVAAIERAAFKDGKVSVLDEIKQGGATRLLQGWSPTLLRQIANSGVRFTAFNAIMQLSEGNVPESWASAAGVLLSSAAVIALTQPIDVVKTRMQVHDAPALYNRNSLKAMYRVFLTSDKPLKVMWAGWLPRYFRVTLQGVLTAQIFRIFGS</sequence>
<evidence type="ECO:0000313" key="12">
    <source>
        <dbReference type="Proteomes" id="UP000095023"/>
    </source>
</evidence>
<evidence type="ECO:0000256" key="4">
    <source>
        <dbReference type="ARBA" id="ARBA00022692"/>
    </source>
</evidence>
<dbReference type="AlphaFoldDB" id="A0A1E4TCZ6"/>
<dbReference type="PANTHER" id="PTHR45788:SF5">
    <property type="entry name" value="AFR253WP"/>
    <property type="match status" value="1"/>
</dbReference>
<dbReference type="PROSITE" id="PS50920">
    <property type="entry name" value="SOLCAR"/>
    <property type="match status" value="2"/>
</dbReference>
<organism evidence="11 12">
    <name type="scientific">Tortispora caseinolytica NRRL Y-17796</name>
    <dbReference type="NCBI Taxonomy" id="767744"/>
    <lineage>
        <taxon>Eukaryota</taxon>
        <taxon>Fungi</taxon>
        <taxon>Dikarya</taxon>
        <taxon>Ascomycota</taxon>
        <taxon>Saccharomycotina</taxon>
        <taxon>Trigonopsidomycetes</taxon>
        <taxon>Trigonopsidales</taxon>
        <taxon>Trigonopsidaceae</taxon>
        <taxon>Tortispora</taxon>
    </lineage>
</organism>
<feature type="repeat" description="Solcar" evidence="9">
    <location>
        <begin position="126"/>
        <end position="209"/>
    </location>
</feature>
<dbReference type="InterPro" id="IPR018108">
    <property type="entry name" value="MCP_transmembrane"/>
</dbReference>
<dbReference type="Pfam" id="PF00153">
    <property type="entry name" value="Mito_carr"/>
    <property type="match status" value="2"/>
</dbReference>
<feature type="repeat" description="Solcar" evidence="9">
    <location>
        <begin position="215"/>
        <end position="303"/>
    </location>
</feature>
<keyword evidence="5" id="KW-0677">Repeat</keyword>
<dbReference type="SUPFAM" id="SSF103506">
    <property type="entry name" value="Mitochondrial carrier"/>
    <property type="match status" value="1"/>
</dbReference>
<protein>
    <submittedName>
        <fullName evidence="11">Uncharacterized protein</fullName>
    </submittedName>
</protein>
<evidence type="ECO:0000256" key="5">
    <source>
        <dbReference type="ARBA" id="ARBA00022737"/>
    </source>
</evidence>
<dbReference type="Proteomes" id="UP000095023">
    <property type="component" value="Unassembled WGS sequence"/>
</dbReference>
<dbReference type="Gene3D" id="1.50.40.10">
    <property type="entry name" value="Mitochondrial carrier domain"/>
    <property type="match status" value="1"/>
</dbReference>
<gene>
    <name evidence="11" type="ORF">CANCADRAFT_4134</name>
</gene>
<evidence type="ECO:0000256" key="1">
    <source>
        <dbReference type="ARBA" id="ARBA00004225"/>
    </source>
</evidence>
<evidence type="ECO:0000256" key="7">
    <source>
        <dbReference type="ARBA" id="ARBA00023128"/>
    </source>
</evidence>
<keyword evidence="12" id="KW-1185">Reference proteome</keyword>
<accession>A0A1E4TCZ6</accession>
<keyword evidence="6" id="KW-1133">Transmembrane helix</keyword>
<evidence type="ECO:0000256" key="9">
    <source>
        <dbReference type="PROSITE-ProRule" id="PRU00282"/>
    </source>
</evidence>
<evidence type="ECO:0000256" key="10">
    <source>
        <dbReference type="RuleBase" id="RU000488"/>
    </source>
</evidence>
<evidence type="ECO:0000256" key="8">
    <source>
        <dbReference type="ARBA" id="ARBA00023136"/>
    </source>
</evidence>
<evidence type="ECO:0000256" key="3">
    <source>
        <dbReference type="ARBA" id="ARBA00022448"/>
    </source>
</evidence>
<comment type="similarity">
    <text evidence="2 10">Belongs to the mitochondrial carrier (TC 2.A.29) family.</text>
</comment>